<dbReference type="EMBL" id="JAGXEW010000022">
    <property type="protein sequence ID" value="KAK1159465.1"/>
    <property type="molecule type" value="Genomic_DNA"/>
</dbReference>
<keyword evidence="6" id="KW-0325">Glycoprotein</keyword>
<feature type="signal peptide" evidence="12">
    <location>
        <begin position="1"/>
        <end position="25"/>
    </location>
</feature>
<evidence type="ECO:0000256" key="8">
    <source>
        <dbReference type="ARBA" id="ARBA00070752"/>
    </source>
</evidence>
<dbReference type="InterPro" id="IPR001073">
    <property type="entry name" value="C1q_dom"/>
</dbReference>
<dbReference type="AlphaFoldDB" id="A0AAD8FW33"/>
<proteinExistence type="inferred from homology"/>
<gene>
    <name evidence="14" type="primary">c1qtnf12</name>
    <name evidence="14" type="ORF">AOXY_G22170</name>
</gene>
<feature type="chain" id="PRO_5041908508" description="Adipolin" evidence="12">
    <location>
        <begin position="26"/>
        <end position="321"/>
    </location>
</feature>
<feature type="domain" description="C1q" evidence="13">
    <location>
        <begin position="166"/>
        <end position="321"/>
    </location>
</feature>
<name>A0AAD8FW33_ACIOX</name>
<organism evidence="14 15">
    <name type="scientific">Acipenser oxyrinchus oxyrinchus</name>
    <dbReference type="NCBI Taxonomy" id="40147"/>
    <lineage>
        <taxon>Eukaryota</taxon>
        <taxon>Metazoa</taxon>
        <taxon>Chordata</taxon>
        <taxon>Craniata</taxon>
        <taxon>Vertebrata</taxon>
        <taxon>Euteleostomi</taxon>
        <taxon>Actinopterygii</taxon>
        <taxon>Chondrostei</taxon>
        <taxon>Acipenseriformes</taxon>
        <taxon>Acipenseridae</taxon>
        <taxon>Acipenser</taxon>
    </lineage>
</organism>
<evidence type="ECO:0000313" key="14">
    <source>
        <dbReference type="EMBL" id="KAK1159465.1"/>
    </source>
</evidence>
<keyword evidence="2" id="KW-0964">Secreted</keyword>
<dbReference type="SUPFAM" id="SSF49842">
    <property type="entry name" value="TNF-like"/>
    <property type="match status" value="1"/>
</dbReference>
<comment type="subcellular location">
    <subcellularLocation>
        <location evidence="1">Secreted</location>
    </subcellularLocation>
</comment>
<keyword evidence="5" id="KW-1015">Disulfide bond</keyword>
<evidence type="ECO:0000256" key="4">
    <source>
        <dbReference type="ARBA" id="ARBA00022729"/>
    </source>
</evidence>
<comment type="similarity">
    <text evidence="7">Belongs to the adipolin/erythroferrone family.</text>
</comment>
<evidence type="ECO:0000313" key="15">
    <source>
        <dbReference type="Proteomes" id="UP001230051"/>
    </source>
</evidence>
<accession>A0AAD8FW33</accession>
<evidence type="ECO:0000256" key="11">
    <source>
        <dbReference type="SAM" id="MobiDB-lite"/>
    </source>
</evidence>
<dbReference type="InterPro" id="IPR008983">
    <property type="entry name" value="Tumour_necrosis_fac-like_dom"/>
</dbReference>
<feature type="region of interest" description="Disordered" evidence="11">
    <location>
        <begin position="27"/>
        <end position="119"/>
    </location>
</feature>
<dbReference type="Gene3D" id="1.20.5.320">
    <property type="entry name" value="6-Phosphogluconate Dehydrogenase, domain 3"/>
    <property type="match status" value="1"/>
</dbReference>
<evidence type="ECO:0000256" key="1">
    <source>
        <dbReference type="ARBA" id="ARBA00004613"/>
    </source>
</evidence>
<evidence type="ECO:0000256" key="9">
    <source>
        <dbReference type="ARBA" id="ARBA00081134"/>
    </source>
</evidence>
<dbReference type="InterPro" id="IPR052136">
    <property type="entry name" value="Adipolin/Erythroferrone-rel"/>
</dbReference>
<dbReference type="GO" id="GO:0005615">
    <property type="term" value="C:extracellular space"/>
    <property type="evidence" value="ECO:0007669"/>
    <property type="project" value="TreeGrafter"/>
</dbReference>
<evidence type="ECO:0000256" key="10">
    <source>
        <dbReference type="ARBA" id="ARBA00082819"/>
    </source>
</evidence>
<evidence type="ECO:0000256" key="2">
    <source>
        <dbReference type="ARBA" id="ARBA00022525"/>
    </source>
</evidence>
<feature type="compositionally biased region" description="Pro residues" evidence="11">
    <location>
        <begin position="101"/>
        <end position="116"/>
    </location>
</feature>
<protein>
    <recommendedName>
        <fullName evidence="8">Adipolin</fullName>
    </recommendedName>
    <alternativeName>
        <fullName evidence="9">Adipose-derived insulin-sensitizing factor</fullName>
    </alternativeName>
    <alternativeName>
        <fullName evidence="10">Complement C1q tumor necrosis factor-related protein 12</fullName>
    </alternativeName>
</protein>
<evidence type="ECO:0000256" key="3">
    <source>
        <dbReference type="ARBA" id="ARBA00022702"/>
    </source>
</evidence>
<dbReference type="Pfam" id="PF00386">
    <property type="entry name" value="C1q"/>
    <property type="match status" value="1"/>
</dbReference>
<keyword evidence="15" id="KW-1185">Reference proteome</keyword>
<evidence type="ECO:0000259" key="13">
    <source>
        <dbReference type="PROSITE" id="PS50871"/>
    </source>
</evidence>
<dbReference type="GO" id="GO:0005179">
    <property type="term" value="F:hormone activity"/>
    <property type="evidence" value="ECO:0007669"/>
    <property type="project" value="UniProtKB-KW"/>
</dbReference>
<evidence type="ECO:0000256" key="6">
    <source>
        <dbReference type="ARBA" id="ARBA00023180"/>
    </source>
</evidence>
<sequence>MRCWVLAFLATTLWLQLALFRDVTAKKERKRQKEPSQYTEPYNATLSNSEEVSGSTKLPEPRDHRPVDPRGSWFDFVKRPEEKKEKKKCNGKGRKPLSGPAGPPGPPGPQGPPGPPGAEVTQEVLLKEFREMIREATERREAVNTQTSPSAAPPPPVIALDSIASYRRLEEAFHCKLKGPLIVDKKTLAELQMFQTPPAKGAFLRGTGMNLSTGRFTAPVPGIYQFSANVHIDHSELKSKGQLRARDNVRVLICIESLCHRYTSLEIIVGLESNSKIFTVHVHGLLELQAGQYTSIFVDNGAGAPITVQSGSDFMGMLLGV</sequence>
<comment type="caution">
    <text evidence="14">The sequence shown here is derived from an EMBL/GenBank/DDBJ whole genome shotgun (WGS) entry which is preliminary data.</text>
</comment>
<dbReference type="PANTHER" id="PTHR24019">
    <property type="entry name" value="ADIPOLIN"/>
    <property type="match status" value="1"/>
</dbReference>
<dbReference type="PANTHER" id="PTHR24019:SF5">
    <property type="entry name" value="ADIPOLIN"/>
    <property type="match status" value="1"/>
</dbReference>
<feature type="compositionally biased region" description="Basic residues" evidence="11">
    <location>
        <begin position="85"/>
        <end position="95"/>
    </location>
</feature>
<dbReference type="Gene3D" id="2.60.120.40">
    <property type="match status" value="1"/>
</dbReference>
<keyword evidence="4 12" id="KW-0732">Signal</keyword>
<dbReference type="FunFam" id="1.20.5.320:FF:000006">
    <property type="entry name" value="Protein FAM132A"/>
    <property type="match status" value="1"/>
</dbReference>
<dbReference type="FunFam" id="2.60.120.40:FF:000012">
    <property type="entry name" value="Adipolin isoform X1"/>
    <property type="match status" value="1"/>
</dbReference>
<evidence type="ECO:0000256" key="12">
    <source>
        <dbReference type="SAM" id="SignalP"/>
    </source>
</evidence>
<reference evidence="14" key="1">
    <citation type="submission" date="2022-02" db="EMBL/GenBank/DDBJ databases">
        <title>Atlantic sturgeon de novo genome assembly.</title>
        <authorList>
            <person name="Stock M."/>
            <person name="Klopp C."/>
            <person name="Guiguen Y."/>
            <person name="Cabau C."/>
            <person name="Parinello H."/>
            <person name="Santidrian Yebra-Pimentel E."/>
            <person name="Kuhl H."/>
            <person name="Dirks R.P."/>
            <person name="Guessner J."/>
            <person name="Wuertz S."/>
            <person name="Du K."/>
            <person name="Schartl M."/>
        </authorList>
    </citation>
    <scope>NUCLEOTIDE SEQUENCE</scope>
    <source>
        <strain evidence="14">STURGEONOMICS-FGT-2020</strain>
        <tissue evidence="14">Whole blood</tissue>
    </source>
</reference>
<feature type="compositionally biased region" description="Basic and acidic residues" evidence="11">
    <location>
        <begin position="59"/>
        <end position="68"/>
    </location>
</feature>
<feature type="compositionally biased region" description="Polar residues" evidence="11">
    <location>
        <begin position="35"/>
        <end position="56"/>
    </location>
</feature>
<evidence type="ECO:0000256" key="5">
    <source>
        <dbReference type="ARBA" id="ARBA00023157"/>
    </source>
</evidence>
<dbReference type="PROSITE" id="PS50871">
    <property type="entry name" value="C1Q"/>
    <property type="match status" value="1"/>
</dbReference>
<evidence type="ECO:0000256" key="7">
    <source>
        <dbReference type="ARBA" id="ARBA00038198"/>
    </source>
</evidence>
<keyword evidence="3" id="KW-0372">Hormone</keyword>
<dbReference type="Proteomes" id="UP001230051">
    <property type="component" value="Unassembled WGS sequence"/>
</dbReference>